<dbReference type="GO" id="GO:0004497">
    <property type="term" value="F:monooxygenase activity"/>
    <property type="evidence" value="ECO:0007669"/>
    <property type="project" value="UniProtKB-KW"/>
</dbReference>
<evidence type="ECO:0000256" key="6">
    <source>
        <dbReference type="ARBA" id="ARBA00023033"/>
    </source>
</evidence>
<name>A0A7J7NA00_9MAGN</name>
<sequence length="90" mass="10362">MESGHDTSTSAMMMLIKFLAENPDCYQKVFEEQRKIALEKRAGELLNKDDIQKKKYSLNVVNEVLRLSPPIQAMFRKANADFTYAGFFIP</sequence>
<evidence type="ECO:0000256" key="1">
    <source>
        <dbReference type="ARBA" id="ARBA00010617"/>
    </source>
</evidence>
<dbReference type="Gene3D" id="1.10.630.10">
    <property type="entry name" value="Cytochrome P450"/>
    <property type="match status" value="1"/>
</dbReference>
<comment type="caution">
    <text evidence="7">The sequence shown here is derived from an EMBL/GenBank/DDBJ whole genome shotgun (WGS) entry which is preliminary data.</text>
</comment>
<evidence type="ECO:0000256" key="3">
    <source>
        <dbReference type="ARBA" id="ARBA00022723"/>
    </source>
</evidence>
<evidence type="ECO:0000313" key="8">
    <source>
        <dbReference type="Proteomes" id="UP000541444"/>
    </source>
</evidence>
<keyword evidence="4" id="KW-0560">Oxidoreductase</keyword>
<dbReference type="PANTHER" id="PTHR24286:SF384">
    <property type="entry name" value="P450, PUTATIVE (EUROFUNG)-RELATED"/>
    <property type="match status" value="1"/>
</dbReference>
<dbReference type="AlphaFoldDB" id="A0A7J7NA00"/>
<dbReference type="SUPFAM" id="SSF48264">
    <property type="entry name" value="Cytochrome P450"/>
    <property type="match status" value="1"/>
</dbReference>
<keyword evidence="6" id="KW-0503">Monooxygenase</keyword>
<dbReference type="GO" id="GO:0044550">
    <property type="term" value="P:secondary metabolite biosynthetic process"/>
    <property type="evidence" value="ECO:0007669"/>
    <property type="project" value="UniProtKB-ARBA"/>
</dbReference>
<dbReference type="GO" id="GO:0020037">
    <property type="term" value="F:heme binding"/>
    <property type="evidence" value="ECO:0007669"/>
    <property type="project" value="InterPro"/>
</dbReference>
<evidence type="ECO:0000256" key="2">
    <source>
        <dbReference type="ARBA" id="ARBA00022617"/>
    </source>
</evidence>
<proteinExistence type="inferred from homology"/>
<keyword evidence="5" id="KW-0408">Iron</keyword>
<dbReference type="PANTHER" id="PTHR24286">
    <property type="entry name" value="CYTOCHROME P450 26"/>
    <property type="match status" value="1"/>
</dbReference>
<dbReference type="InterPro" id="IPR036396">
    <property type="entry name" value="Cyt_P450_sf"/>
</dbReference>
<organism evidence="7 8">
    <name type="scientific">Kingdonia uniflora</name>
    <dbReference type="NCBI Taxonomy" id="39325"/>
    <lineage>
        <taxon>Eukaryota</taxon>
        <taxon>Viridiplantae</taxon>
        <taxon>Streptophyta</taxon>
        <taxon>Embryophyta</taxon>
        <taxon>Tracheophyta</taxon>
        <taxon>Spermatophyta</taxon>
        <taxon>Magnoliopsida</taxon>
        <taxon>Ranunculales</taxon>
        <taxon>Circaeasteraceae</taxon>
        <taxon>Kingdonia</taxon>
    </lineage>
</organism>
<protein>
    <recommendedName>
        <fullName evidence="9">Cytochrome P450</fullName>
    </recommendedName>
</protein>
<dbReference type="Pfam" id="PF00067">
    <property type="entry name" value="p450"/>
    <property type="match status" value="1"/>
</dbReference>
<dbReference type="InterPro" id="IPR001128">
    <property type="entry name" value="Cyt_P450"/>
</dbReference>
<gene>
    <name evidence="7" type="ORF">GIB67_024709</name>
</gene>
<evidence type="ECO:0000256" key="5">
    <source>
        <dbReference type="ARBA" id="ARBA00023004"/>
    </source>
</evidence>
<evidence type="ECO:0008006" key="9">
    <source>
        <dbReference type="Google" id="ProtNLM"/>
    </source>
</evidence>
<keyword evidence="8" id="KW-1185">Reference proteome</keyword>
<evidence type="ECO:0000313" key="7">
    <source>
        <dbReference type="EMBL" id="KAF6163854.1"/>
    </source>
</evidence>
<keyword evidence="2" id="KW-0349">Heme</keyword>
<dbReference type="GO" id="GO:0016125">
    <property type="term" value="P:sterol metabolic process"/>
    <property type="evidence" value="ECO:0007669"/>
    <property type="project" value="TreeGrafter"/>
</dbReference>
<accession>A0A7J7NA00</accession>
<dbReference type="GO" id="GO:0005506">
    <property type="term" value="F:iron ion binding"/>
    <property type="evidence" value="ECO:0007669"/>
    <property type="project" value="InterPro"/>
</dbReference>
<dbReference type="GO" id="GO:0016705">
    <property type="term" value="F:oxidoreductase activity, acting on paired donors, with incorporation or reduction of molecular oxygen"/>
    <property type="evidence" value="ECO:0007669"/>
    <property type="project" value="InterPro"/>
</dbReference>
<dbReference type="Proteomes" id="UP000541444">
    <property type="component" value="Unassembled WGS sequence"/>
</dbReference>
<reference evidence="7 8" key="1">
    <citation type="journal article" date="2020" name="IScience">
        <title>Genome Sequencing of the Endangered Kingdonia uniflora (Circaeasteraceae, Ranunculales) Reveals Potential Mechanisms of Evolutionary Specialization.</title>
        <authorList>
            <person name="Sun Y."/>
            <person name="Deng T."/>
            <person name="Zhang A."/>
            <person name="Moore M.J."/>
            <person name="Landis J.B."/>
            <person name="Lin N."/>
            <person name="Zhang H."/>
            <person name="Zhang X."/>
            <person name="Huang J."/>
            <person name="Zhang X."/>
            <person name="Sun H."/>
            <person name="Wang H."/>
        </authorList>
    </citation>
    <scope>NUCLEOTIDE SEQUENCE [LARGE SCALE GENOMIC DNA]</scope>
    <source>
        <strain evidence="7">TB1705</strain>
        <tissue evidence="7">Leaf</tissue>
    </source>
</reference>
<dbReference type="OrthoDB" id="3945418at2759"/>
<keyword evidence="3" id="KW-0479">Metal-binding</keyword>
<dbReference type="EMBL" id="JACGCM010000957">
    <property type="protein sequence ID" value="KAF6163854.1"/>
    <property type="molecule type" value="Genomic_DNA"/>
</dbReference>
<evidence type="ECO:0000256" key="4">
    <source>
        <dbReference type="ARBA" id="ARBA00023002"/>
    </source>
</evidence>
<comment type="similarity">
    <text evidence="1">Belongs to the cytochrome P450 family.</text>
</comment>